<dbReference type="InParanoid" id="A0A0V0XE64"/>
<accession>A0A0V0XE64</accession>
<proteinExistence type="predicted"/>
<dbReference type="OrthoDB" id="10498043at2759"/>
<dbReference type="AlphaFoldDB" id="A0A0V0XE64"/>
<evidence type="ECO:0000313" key="1">
    <source>
        <dbReference type="EMBL" id="KRX86142.1"/>
    </source>
</evidence>
<protein>
    <submittedName>
        <fullName evidence="1">Uncharacterized protein</fullName>
    </submittedName>
</protein>
<dbReference type="EMBL" id="JYDH01007433">
    <property type="protein sequence ID" value="KRX86142.1"/>
    <property type="molecule type" value="Genomic_DNA"/>
</dbReference>
<sequence length="31" mass="3603">LRAKESKTNRCADWEQAVNAPRWLMLTLVTT</sequence>
<organism evidence="1 2">
    <name type="scientific">Trichinella spiralis</name>
    <name type="common">Trichina worm</name>
    <dbReference type="NCBI Taxonomy" id="6334"/>
    <lineage>
        <taxon>Eukaryota</taxon>
        <taxon>Metazoa</taxon>
        <taxon>Ecdysozoa</taxon>
        <taxon>Nematoda</taxon>
        <taxon>Enoplea</taxon>
        <taxon>Dorylaimia</taxon>
        <taxon>Trichinellida</taxon>
        <taxon>Trichinellidae</taxon>
        <taxon>Trichinella</taxon>
    </lineage>
</organism>
<evidence type="ECO:0000313" key="2">
    <source>
        <dbReference type="Proteomes" id="UP000054776"/>
    </source>
</evidence>
<reference evidence="1 2" key="1">
    <citation type="submission" date="2015-01" db="EMBL/GenBank/DDBJ databases">
        <title>Evolution of Trichinella species and genotypes.</title>
        <authorList>
            <person name="Korhonen P.K."/>
            <person name="Edoardo P."/>
            <person name="Giuseppe L.R."/>
            <person name="Gasser R.B."/>
        </authorList>
    </citation>
    <scope>NUCLEOTIDE SEQUENCE [LARGE SCALE GENOMIC DNA]</scope>
    <source>
        <strain evidence="1">ISS3</strain>
    </source>
</reference>
<keyword evidence="2" id="KW-1185">Reference proteome</keyword>
<name>A0A0V0XE64_TRISP</name>
<dbReference type="Proteomes" id="UP000054776">
    <property type="component" value="Unassembled WGS sequence"/>
</dbReference>
<gene>
    <name evidence="1" type="ORF">T01_14014</name>
</gene>
<comment type="caution">
    <text evidence="1">The sequence shown here is derived from an EMBL/GenBank/DDBJ whole genome shotgun (WGS) entry which is preliminary data.</text>
</comment>
<feature type="non-terminal residue" evidence="1">
    <location>
        <position position="1"/>
    </location>
</feature>